<evidence type="ECO:0000313" key="2">
    <source>
        <dbReference type="EMBL" id="MED6186953.1"/>
    </source>
</evidence>
<comment type="caution">
    <text evidence="2">The sequence shown here is derived from an EMBL/GenBank/DDBJ whole genome shotgun (WGS) entry which is preliminary data.</text>
</comment>
<evidence type="ECO:0000256" key="1">
    <source>
        <dbReference type="SAM" id="MobiDB-lite"/>
    </source>
</evidence>
<protein>
    <submittedName>
        <fullName evidence="2">Uncharacterized protein</fullName>
    </submittedName>
</protein>
<keyword evidence="3" id="KW-1185">Reference proteome</keyword>
<proteinExistence type="predicted"/>
<organism evidence="2 3">
    <name type="scientific">Stylosanthes scabra</name>
    <dbReference type="NCBI Taxonomy" id="79078"/>
    <lineage>
        <taxon>Eukaryota</taxon>
        <taxon>Viridiplantae</taxon>
        <taxon>Streptophyta</taxon>
        <taxon>Embryophyta</taxon>
        <taxon>Tracheophyta</taxon>
        <taxon>Spermatophyta</taxon>
        <taxon>Magnoliopsida</taxon>
        <taxon>eudicotyledons</taxon>
        <taxon>Gunneridae</taxon>
        <taxon>Pentapetalae</taxon>
        <taxon>rosids</taxon>
        <taxon>fabids</taxon>
        <taxon>Fabales</taxon>
        <taxon>Fabaceae</taxon>
        <taxon>Papilionoideae</taxon>
        <taxon>50 kb inversion clade</taxon>
        <taxon>dalbergioids sensu lato</taxon>
        <taxon>Dalbergieae</taxon>
        <taxon>Pterocarpus clade</taxon>
        <taxon>Stylosanthes</taxon>
    </lineage>
</organism>
<reference evidence="2 3" key="1">
    <citation type="journal article" date="2023" name="Plants (Basel)">
        <title>Bridging the Gap: Combining Genomics and Transcriptomics Approaches to Understand Stylosanthes scabra, an Orphan Legume from the Brazilian Caatinga.</title>
        <authorList>
            <person name="Ferreira-Neto J.R.C."/>
            <person name="da Silva M.D."/>
            <person name="Binneck E."/>
            <person name="de Melo N.F."/>
            <person name="da Silva R.H."/>
            <person name="de Melo A.L.T.M."/>
            <person name="Pandolfi V."/>
            <person name="Bustamante F.O."/>
            <person name="Brasileiro-Vidal A.C."/>
            <person name="Benko-Iseppon A.M."/>
        </authorList>
    </citation>
    <scope>NUCLEOTIDE SEQUENCE [LARGE SCALE GENOMIC DNA]</scope>
    <source>
        <tissue evidence="2">Leaves</tissue>
    </source>
</reference>
<accession>A0ABU6WRY6</accession>
<name>A0ABU6WRY6_9FABA</name>
<gene>
    <name evidence="2" type="ORF">PIB30_071708</name>
</gene>
<evidence type="ECO:0000313" key="3">
    <source>
        <dbReference type="Proteomes" id="UP001341840"/>
    </source>
</evidence>
<feature type="region of interest" description="Disordered" evidence="1">
    <location>
        <begin position="169"/>
        <end position="195"/>
    </location>
</feature>
<dbReference type="Proteomes" id="UP001341840">
    <property type="component" value="Unassembled WGS sequence"/>
</dbReference>
<dbReference type="EMBL" id="JASCZI010182076">
    <property type="protein sequence ID" value="MED6186953.1"/>
    <property type="molecule type" value="Genomic_DNA"/>
</dbReference>
<sequence length="195" mass="21712">MASEAAGAEGERESEDGLGQEWVNGLSIIGDGSSGRVYGPIVIGQWRLYVGLLEGFCCIRPEFEGRVSLEHKGSSSIEDVLVLRSTRPFCCEDVKFHEECISYLFPYPNQSSSYVVPAKCIEKKKILWASSYFRIPNKVWCWTAVGPIQWSKLCSEAATLSCFVESRKGEEDTAVTPLTEKEGEAQRSPVAERSW</sequence>